<reference evidence="2 3" key="1">
    <citation type="submission" date="2018-08" db="EMBL/GenBank/DDBJ databases">
        <title>A genome reference for cultivated species of the human gut microbiota.</title>
        <authorList>
            <person name="Zou Y."/>
            <person name="Xue W."/>
            <person name="Luo G."/>
        </authorList>
    </citation>
    <scope>NUCLEOTIDE SEQUENCE [LARGE SCALE GENOMIC DNA]</scope>
    <source>
        <strain evidence="2 3">AF24-16AC</strain>
    </source>
</reference>
<gene>
    <name evidence="2" type="ORF">DWY14_00725</name>
</gene>
<keyword evidence="1" id="KW-1133">Transmembrane helix</keyword>
<name>A0A412HAX1_9BACT</name>
<keyword evidence="1" id="KW-0472">Membrane</keyword>
<organism evidence="2 3">
    <name type="scientific">Phocaeicola plebeius</name>
    <dbReference type="NCBI Taxonomy" id="310297"/>
    <lineage>
        <taxon>Bacteria</taxon>
        <taxon>Pseudomonadati</taxon>
        <taxon>Bacteroidota</taxon>
        <taxon>Bacteroidia</taxon>
        <taxon>Bacteroidales</taxon>
        <taxon>Bacteroidaceae</taxon>
        <taxon>Phocaeicola</taxon>
    </lineage>
</organism>
<accession>A0A412HAX1</accession>
<feature type="transmembrane region" description="Helical" evidence="1">
    <location>
        <begin position="23"/>
        <end position="42"/>
    </location>
</feature>
<evidence type="ECO:0000313" key="2">
    <source>
        <dbReference type="EMBL" id="RGS10691.1"/>
    </source>
</evidence>
<dbReference type="InterPro" id="IPR025407">
    <property type="entry name" value="DUF4133"/>
</dbReference>
<dbReference type="AlphaFoldDB" id="A0A412HAX1"/>
<protein>
    <submittedName>
        <fullName evidence="2">DUF4133 domain-containing protein</fullName>
    </submittedName>
</protein>
<comment type="caution">
    <text evidence="2">The sequence shown here is derived from an EMBL/GenBank/DDBJ whole genome shotgun (WGS) entry which is preliminary data.</text>
</comment>
<keyword evidence="1" id="KW-0812">Transmembrane</keyword>
<feature type="transmembrane region" description="Helical" evidence="1">
    <location>
        <begin position="49"/>
        <end position="69"/>
    </location>
</feature>
<evidence type="ECO:0000313" key="3">
    <source>
        <dbReference type="Proteomes" id="UP000285750"/>
    </source>
</evidence>
<dbReference type="EMBL" id="QRUY01000001">
    <property type="protein sequence ID" value="RGS10691.1"/>
    <property type="molecule type" value="Genomic_DNA"/>
</dbReference>
<sequence>MADYPINKGIGHSVEFKGLKAQYLFIFAGGLLVVFFLVVVLYMAGADQLVCIGLGLTLGSLLVWGTFHLNNKYGEHGLMKLLAFKSHPRYILNRRKTNRMFKHKKKEE</sequence>
<dbReference type="RefSeq" id="WP_118430445.1">
    <property type="nucleotide sequence ID" value="NZ_QRUT01000001.1"/>
</dbReference>
<dbReference type="Pfam" id="PF13571">
    <property type="entry name" value="DUF4133"/>
    <property type="match status" value="1"/>
</dbReference>
<dbReference type="Proteomes" id="UP000285750">
    <property type="component" value="Unassembled WGS sequence"/>
</dbReference>
<evidence type="ECO:0000256" key="1">
    <source>
        <dbReference type="SAM" id="Phobius"/>
    </source>
</evidence>
<proteinExistence type="predicted"/>